<organism evidence="2">
    <name type="scientific">bioreactor metagenome</name>
    <dbReference type="NCBI Taxonomy" id="1076179"/>
    <lineage>
        <taxon>unclassified sequences</taxon>
        <taxon>metagenomes</taxon>
        <taxon>ecological metagenomes</taxon>
    </lineage>
</organism>
<dbReference type="GO" id="GO:0055085">
    <property type="term" value="P:transmembrane transport"/>
    <property type="evidence" value="ECO:0007669"/>
    <property type="project" value="InterPro"/>
</dbReference>
<name>A0A644SPJ5_9ZZZZ</name>
<dbReference type="Pfam" id="PF03544">
    <property type="entry name" value="TonB_C"/>
    <property type="match status" value="1"/>
</dbReference>
<comment type="caution">
    <text evidence="2">The sequence shown here is derived from an EMBL/GenBank/DDBJ whole genome shotgun (WGS) entry which is preliminary data.</text>
</comment>
<evidence type="ECO:0000259" key="1">
    <source>
        <dbReference type="Pfam" id="PF03544"/>
    </source>
</evidence>
<dbReference type="InterPro" id="IPR037682">
    <property type="entry name" value="TonB_C"/>
</dbReference>
<protein>
    <recommendedName>
        <fullName evidence="1">TonB C-terminal domain-containing protein</fullName>
    </recommendedName>
</protein>
<feature type="domain" description="TonB C-terminal" evidence="1">
    <location>
        <begin position="19"/>
        <end position="76"/>
    </location>
</feature>
<dbReference type="SUPFAM" id="SSF74653">
    <property type="entry name" value="TolA/TonB C-terminal domain"/>
    <property type="match status" value="1"/>
</dbReference>
<gene>
    <name evidence="2" type="ORF">SDC9_02012</name>
</gene>
<proteinExistence type="predicted"/>
<dbReference type="EMBL" id="VSSQ01000003">
    <property type="protein sequence ID" value="MPL56526.1"/>
    <property type="molecule type" value="Genomic_DNA"/>
</dbReference>
<sequence>MKNFDTSKVNYKKKGRISTVIVFVVQKDGSLADFSVSGENKQFNKEALNAIKKVDVKWSPALINNLPARQRFKVPLYLTFD</sequence>
<reference evidence="2" key="1">
    <citation type="submission" date="2019-08" db="EMBL/GenBank/DDBJ databases">
        <authorList>
            <person name="Kucharzyk K."/>
            <person name="Murdoch R.W."/>
            <person name="Higgins S."/>
            <person name="Loffler F."/>
        </authorList>
    </citation>
    <scope>NUCLEOTIDE SEQUENCE</scope>
</reference>
<evidence type="ECO:0000313" key="2">
    <source>
        <dbReference type="EMBL" id="MPL56526.1"/>
    </source>
</evidence>
<dbReference type="AlphaFoldDB" id="A0A644SPJ5"/>
<accession>A0A644SPJ5</accession>
<dbReference type="Gene3D" id="3.30.1150.10">
    <property type="match status" value="1"/>
</dbReference>